<reference evidence="1" key="1">
    <citation type="submission" date="2021-06" db="EMBL/GenBank/DDBJ databases">
        <authorList>
            <person name="Kallberg Y."/>
            <person name="Tangrot J."/>
            <person name="Rosling A."/>
        </authorList>
    </citation>
    <scope>NUCLEOTIDE SEQUENCE</scope>
    <source>
        <strain evidence="1">87-6 pot B 2015</strain>
    </source>
</reference>
<proteinExistence type="predicted"/>
<evidence type="ECO:0000313" key="1">
    <source>
        <dbReference type="EMBL" id="CAG8615885.1"/>
    </source>
</evidence>
<dbReference type="AlphaFoldDB" id="A0A9N9GM75"/>
<protein>
    <submittedName>
        <fullName evidence="1">10922_t:CDS:1</fullName>
    </submittedName>
</protein>
<name>A0A9N9GM75_FUNMO</name>
<dbReference type="Proteomes" id="UP000789375">
    <property type="component" value="Unassembled WGS sequence"/>
</dbReference>
<evidence type="ECO:0000313" key="2">
    <source>
        <dbReference type="Proteomes" id="UP000789375"/>
    </source>
</evidence>
<comment type="caution">
    <text evidence="1">The sequence shown here is derived from an EMBL/GenBank/DDBJ whole genome shotgun (WGS) entry which is preliminary data.</text>
</comment>
<organism evidence="1 2">
    <name type="scientific">Funneliformis mosseae</name>
    <name type="common">Endomycorrhizal fungus</name>
    <name type="synonym">Glomus mosseae</name>
    <dbReference type="NCBI Taxonomy" id="27381"/>
    <lineage>
        <taxon>Eukaryota</taxon>
        <taxon>Fungi</taxon>
        <taxon>Fungi incertae sedis</taxon>
        <taxon>Mucoromycota</taxon>
        <taxon>Glomeromycotina</taxon>
        <taxon>Glomeromycetes</taxon>
        <taxon>Glomerales</taxon>
        <taxon>Glomeraceae</taxon>
        <taxon>Funneliformis</taxon>
    </lineage>
</organism>
<keyword evidence="2" id="KW-1185">Reference proteome</keyword>
<gene>
    <name evidence="1" type="ORF">FMOSSE_LOCUS9714</name>
</gene>
<dbReference type="EMBL" id="CAJVPP010002939">
    <property type="protein sequence ID" value="CAG8615885.1"/>
    <property type="molecule type" value="Genomic_DNA"/>
</dbReference>
<accession>A0A9N9GM75</accession>
<sequence length="242" mass="28003">RLSNRQTLISRNVVFSRYLVQRGSTHYGRQDPALTEMKLKYNVIPSETNKVRLDQKKKIRNPWASGLPLSVFSIILQEGEARFSKILPIKGNDMELFHFISAGTSQELKNNYDTIKNLILKNNFVPFPLWWIFFRNHQIVHYYSIPTSGWLWPIADDVKFRLTKLIELGFKLDDNKSIADALQIFEISWIFTAISKSKCVFHEQIHGSEIASICFVDILSTGCRSPASYITSANIKFHVKYN</sequence>
<feature type="non-terminal residue" evidence="1">
    <location>
        <position position="1"/>
    </location>
</feature>